<dbReference type="FunFam" id="1.20.1250.20:FF:000119">
    <property type="entry name" value="MFS monosaccharide transporter, putative"/>
    <property type="match status" value="1"/>
</dbReference>
<dbReference type="InterPro" id="IPR003663">
    <property type="entry name" value="Sugar/inositol_transpt"/>
</dbReference>
<dbReference type="OrthoDB" id="648285at2759"/>
<feature type="compositionally biased region" description="Basic and acidic residues" evidence="7">
    <location>
        <begin position="702"/>
        <end position="716"/>
    </location>
</feature>
<evidence type="ECO:0000256" key="6">
    <source>
        <dbReference type="ARBA" id="ARBA00023136"/>
    </source>
</evidence>
<feature type="transmembrane region" description="Helical" evidence="8">
    <location>
        <begin position="509"/>
        <end position="529"/>
    </location>
</feature>
<dbReference type="PANTHER" id="PTHR48022:SF73">
    <property type="entry name" value="METABOLITE TRANSPORT PROTEIN YDL199C-RELATED"/>
    <property type="match status" value="1"/>
</dbReference>
<evidence type="ECO:0000313" key="11">
    <source>
        <dbReference type="Proteomes" id="UP000234254"/>
    </source>
</evidence>
<feature type="transmembrane region" description="Helical" evidence="8">
    <location>
        <begin position="411"/>
        <end position="435"/>
    </location>
</feature>
<feature type="domain" description="Major facilitator superfamily (MFS) profile" evidence="9">
    <location>
        <begin position="165"/>
        <end position="595"/>
    </location>
</feature>
<keyword evidence="5 8" id="KW-1133">Transmembrane helix</keyword>
<evidence type="ECO:0000256" key="4">
    <source>
        <dbReference type="ARBA" id="ARBA00022692"/>
    </source>
</evidence>
<dbReference type="NCBIfam" id="TIGR00879">
    <property type="entry name" value="SP"/>
    <property type="match status" value="1"/>
</dbReference>
<feature type="transmembrane region" description="Helical" evidence="8">
    <location>
        <begin position="202"/>
        <end position="222"/>
    </location>
</feature>
<evidence type="ECO:0000313" key="10">
    <source>
        <dbReference type="EMBL" id="PKY02398.1"/>
    </source>
</evidence>
<dbReference type="PANTHER" id="PTHR48022">
    <property type="entry name" value="PLASTIDIC GLUCOSE TRANSPORTER 4"/>
    <property type="match status" value="1"/>
</dbReference>
<dbReference type="GeneID" id="36545772"/>
<name>A0A2I1CXP7_ASPC2</name>
<proteinExistence type="inferred from homology"/>
<evidence type="ECO:0000256" key="1">
    <source>
        <dbReference type="ARBA" id="ARBA00004141"/>
    </source>
</evidence>
<feature type="transmembrane region" description="Helical" evidence="8">
    <location>
        <begin position="161"/>
        <end position="178"/>
    </location>
</feature>
<evidence type="ECO:0000259" key="9">
    <source>
        <dbReference type="PROSITE" id="PS50850"/>
    </source>
</evidence>
<feature type="transmembrane region" description="Helical" evidence="8">
    <location>
        <begin position="234"/>
        <end position="252"/>
    </location>
</feature>
<dbReference type="GO" id="GO:0005351">
    <property type="term" value="F:carbohydrate:proton symporter activity"/>
    <property type="evidence" value="ECO:0007669"/>
    <property type="project" value="TreeGrafter"/>
</dbReference>
<feature type="compositionally biased region" description="Low complexity" evidence="7">
    <location>
        <begin position="46"/>
        <end position="58"/>
    </location>
</feature>
<evidence type="ECO:0000256" key="8">
    <source>
        <dbReference type="SAM" id="Phobius"/>
    </source>
</evidence>
<protein>
    <recommendedName>
        <fullName evidence="9">Major facilitator superfamily (MFS) profile domain-containing protein</fullName>
    </recommendedName>
</protein>
<feature type="transmembrane region" description="Helical" evidence="8">
    <location>
        <begin position="476"/>
        <end position="497"/>
    </location>
</feature>
<feature type="region of interest" description="Disordered" evidence="7">
    <location>
        <begin position="20"/>
        <end position="61"/>
    </location>
</feature>
<dbReference type="PROSITE" id="PS00217">
    <property type="entry name" value="SUGAR_TRANSPORT_2"/>
    <property type="match status" value="1"/>
</dbReference>
<evidence type="ECO:0000256" key="7">
    <source>
        <dbReference type="SAM" id="MobiDB-lite"/>
    </source>
</evidence>
<dbReference type="RefSeq" id="XP_024690992.1">
    <property type="nucleotide sequence ID" value="XM_024838248.1"/>
</dbReference>
<keyword evidence="3" id="KW-0813">Transport</keyword>
<evidence type="ECO:0000256" key="2">
    <source>
        <dbReference type="ARBA" id="ARBA00010992"/>
    </source>
</evidence>
<feature type="transmembrane region" description="Helical" evidence="8">
    <location>
        <begin position="447"/>
        <end position="469"/>
    </location>
</feature>
<dbReference type="InterPro" id="IPR036259">
    <property type="entry name" value="MFS_trans_sf"/>
</dbReference>
<feature type="transmembrane region" description="Helical" evidence="8">
    <location>
        <begin position="258"/>
        <end position="279"/>
    </location>
</feature>
<comment type="subcellular location">
    <subcellularLocation>
        <location evidence="1">Membrane</location>
        <topology evidence="1">Multi-pass membrane protein</topology>
    </subcellularLocation>
</comment>
<dbReference type="InterPro" id="IPR050360">
    <property type="entry name" value="MFS_Sugar_Transporters"/>
</dbReference>
<feature type="transmembrane region" description="Helical" evidence="8">
    <location>
        <begin position="572"/>
        <end position="591"/>
    </location>
</feature>
<dbReference type="InterPro" id="IPR005829">
    <property type="entry name" value="Sugar_transporter_CS"/>
</dbReference>
<accession>A0A2I1CXP7</accession>
<keyword evidence="4 8" id="KW-0812">Transmembrane</keyword>
<evidence type="ECO:0000256" key="5">
    <source>
        <dbReference type="ARBA" id="ARBA00022989"/>
    </source>
</evidence>
<comment type="caution">
    <text evidence="10">The sequence shown here is derived from an EMBL/GenBank/DDBJ whole genome shotgun (WGS) entry which is preliminary data.</text>
</comment>
<dbReference type="AlphaFoldDB" id="A0A2I1CXP7"/>
<dbReference type="InterPro" id="IPR005828">
    <property type="entry name" value="MFS_sugar_transport-like"/>
</dbReference>
<dbReference type="PRINTS" id="PR00171">
    <property type="entry name" value="SUGRTRNSPORT"/>
</dbReference>
<dbReference type="PROSITE" id="PS50850">
    <property type="entry name" value="MFS"/>
    <property type="match status" value="1"/>
</dbReference>
<reference evidence="10" key="1">
    <citation type="submission" date="2016-12" db="EMBL/GenBank/DDBJ databases">
        <title>The genomes of Aspergillus section Nigri reveals drivers in fungal speciation.</title>
        <authorList>
            <consortium name="DOE Joint Genome Institute"/>
            <person name="Vesth T.C."/>
            <person name="Nybo J."/>
            <person name="Theobald S."/>
            <person name="Brandl J."/>
            <person name="Frisvad J.C."/>
            <person name="Nielsen K.F."/>
            <person name="Lyhne E.K."/>
            <person name="Kogle M.E."/>
            <person name="Kuo A."/>
            <person name="Riley R."/>
            <person name="Clum A."/>
            <person name="Nolan M."/>
            <person name="Lipzen A."/>
            <person name="Salamov A."/>
            <person name="Henrissat B."/>
            <person name="Wiebenga A."/>
            <person name="De vries R.P."/>
            <person name="Grigoriev I.V."/>
            <person name="Mortensen U.H."/>
            <person name="Andersen M.R."/>
            <person name="Baker S.E."/>
        </authorList>
    </citation>
    <scope>NUCLEOTIDE SEQUENCE</scope>
    <source>
        <strain evidence="10">IBT 28561</strain>
    </source>
</reference>
<dbReference type="Pfam" id="PF00083">
    <property type="entry name" value="Sugar_tr"/>
    <property type="match status" value="1"/>
</dbReference>
<dbReference type="SUPFAM" id="SSF103473">
    <property type="entry name" value="MFS general substrate transporter"/>
    <property type="match status" value="1"/>
</dbReference>
<dbReference type="EMBL" id="MSFM01000009">
    <property type="protein sequence ID" value="PKY02398.1"/>
    <property type="molecule type" value="Genomic_DNA"/>
</dbReference>
<keyword evidence="11" id="KW-1185">Reference proteome</keyword>
<dbReference type="VEuPathDB" id="FungiDB:P168DRAFT_298198"/>
<dbReference type="InterPro" id="IPR020846">
    <property type="entry name" value="MFS_dom"/>
</dbReference>
<comment type="similarity">
    <text evidence="2">Belongs to the major facilitator superfamily. Sugar transporter (TC 2.A.1.1) family.</text>
</comment>
<sequence length="716" mass="78952">MTGSVWGTSPRISLTIPLHSLYPQPQSSPGQSLGALESASEKGSRRSASAHSVESESSTWIDTGDLAEQLLDAEDPLRDCSLDRDITSHRATKTRLRQQRPARYSTELTTALVETHSEKPSIEIPRPPPRHISRVERFLATIMSPNNRRTAQVHGLVGKPLLYFTSVFVSLGVFLFGYDQGVMSGIITGWYFKEYFNQPSRAAIGTVVAILEVGAFISSLLVGRLGDLIGRRRTILYGSIVFFIGGALQTFANGLPMMMLGRIIAGLGVGALSTIVPVYQSEISPPHNRGKLACIEFTGNISGYAASVWVDYFCSYIEGNNSWRLPLLCQCIMGALLGVGSLVICESPRWLLDNDYDEEGMVVIANLYGKGDLHNDKARKEYRDIKMDVLLQRQEGERSYSDMFRRYQKRVLIAMSAQALAQLNGINVISYYAPLVFESAGWAGRDAILMTGINSLSYLASTVPPWYLVDRWGRRPILLSGAIAMIISLSLISYFIFIDVAATPTLTVILVMVYNAAFGASWGPIPWLYPPEILPLSIRAKGASLSTASNWAFNWLVGEVTPVLQAAVKWRLYLIHAFFCACSFVLVYFLYPETSGVRLEDMDLLFGDATTAMPTPVTQGERDSLMSAGSPIPSLDIRRQYGQSAADSAIPGLDINPPNISADGTGKYARQVPQGSRDNRSEGFGGWISSMVNRHKSSKQRAQVDEYRRLDQEDNE</sequence>
<keyword evidence="6 8" id="KW-0472">Membrane</keyword>
<dbReference type="Proteomes" id="UP000234254">
    <property type="component" value="Unassembled WGS sequence"/>
</dbReference>
<feature type="region of interest" description="Disordered" evidence="7">
    <location>
        <begin position="648"/>
        <end position="716"/>
    </location>
</feature>
<gene>
    <name evidence="10" type="ORF">P168DRAFT_298198</name>
</gene>
<dbReference type="GO" id="GO:0016020">
    <property type="term" value="C:membrane"/>
    <property type="evidence" value="ECO:0007669"/>
    <property type="project" value="UniProtKB-SubCell"/>
</dbReference>
<dbReference type="Gene3D" id="1.20.1250.20">
    <property type="entry name" value="MFS general substrate transporter like domains"/>
    <property type="match status" value="1"/>
</dbReference>
<evidence type="ECO:0000256" key="3">
    <source>
        <dbReference type="ARBA" id="ARBA00022448"/>
    </source>
</evidence>
<organism evidence="10 11">
    <name type="scientific">Aspergillus campestris (strain IBT 28561)</name>
    <dbReference type="NCBI Taxonomy" id="1392248"/>
    <lineage>
        <taxon>Eukaryota</taxon>
        <taxon>Fungi</taxon>
        <taxon>Dikarya</taxon>
        <taxon>Ascomycota</taxon>
        <taxon>Pezizomycotina</taxon>
        <taxon>Eurotiomycetes</taxon>
        <taxon>Eurotiomycetidae</taxon>
        <taxon>Eurotiales</taxon>
        <taxon>Aspergillaceae</taxon>
        <taxon>Aspergillus</taxon>
        <taxon>Aspergillus subgen. Circumdati</taxon>
    </lineage>
</organism>